<evidence type="ECO:0000313" key="2">
    <source>
        <dbReference type="Proteomes" id="UP001279410"/>
    </source>
</evidence>
<gene>
    <name evidence="1" type="ORF">AKAME5_002669400</name>
</gene>
<name>A0AAD3RPC0_LATJO</name>
<keyword evidence="2" id="KW-1185">Reference proteome</keyword>
<dbReference type="Gene3D" id="3.40.1110.10">
    <property type="entry name" value="Calcium-transporting ATPase, cytoplasmic domain N"/>
    <property type="match status" value="1"/>
</dbReference>
<dbReference type="InterPro" id="IPR023299">
    <property type="entry name" value="ATPase_P-typ_cyto_dom_N"/>
</dbReference>
<sequence length="85" mass="9051">AKGVYEKVGEATETALTTLVEKMNVFKTDLSGLSKVERAGACNSLTELQAPARSTLLSPDRSVLKTFIFSTKVVRAVSVASPTFS</sequence>
<proteinExistence type="predicted"/>
<dbReference type="EMBL" id="BRZM01002889">
    <property type="protein sequence ID" value="GLD75360.1"/>
    <property type="molecule type" value="Genomic_DNA"/>
</dbReference>
<accession>A0AAD3RPC0</accession>
<dbReference type="Proteomes" id="UP001279410">
    <property type="component" value="Unassembled WGS sequence"/>
</dbReference>
<organism evidence="1 2">
    <name type="scientific">Lates japonicus</name>
    <name type="common">Japanese lates</name>
    <dbReference type="NCBI Taxonomy" id="270547"/>
    <lineage>
        <taxon>Eukaryota</taxon>
        <taxon>Metazoa</taxon>
        <taxon>Chordata</taxon>
        <taxon>Craniata</taxon>
        <taxon>Vertebrata</taxon>
        <taxon>Euteleostomi</taxon>
        <taxon>Actinopterygii</taxon>
        <taxon>Neopterygii</taxon>
        <taxon>Teleostei</taxon>
        <taxon>Neoteleostei</taxon>
        <taxon>Acanthomorphata</taxon>
        <taxon>Carangaria</taxon>
        <taxon>Carangaria incertae sedis</taxon>
        <taxon>Centropomidae</taxon>
        <taxon>Lates</taxon>
    </lineage>
</organism>
<dbReference type="GO" id="GO:0000166">
    <property type="term" value="F:nucleotide binding"/>
    <property type="evidence" value="ECO:0007669"/>
    <property type="project" value="InterPro"/>
</dbReference>
<protein>
    <submittedName>
        <fullName evidence="1">Sarcoplasmic/endoplasmic reticulum calcium ATPase 3 isoform X1</fullName>
    </submittedName>
</protein>
<dbReference type="AlphaFoldDB" id="A0AAD3RPC0"/>
<evidence type="ECO:0000313" key="1">
    <source>
        <dbReference type="EMBL" id="GLD75360.1"/>
    </source>
</evidence>
<dbReference type="SUPFAM" id="SSF81660">
    <property type="entry name" value="Metal cation-transporting ATPase, ATP-binding domain N"/>
    <property type="match status" value="1"/>
</dbReference>
<feature type="non-terminal residue" evidence="1">
    <location>
        <position position="1"/>
    </location>
</feature>
<comment type="caution">
    <text evidence="1">The sequence shown here is derived from an EMBL/GenBank/DDBJ whole genome shotgun (WGS) entry which is preliminary data.</text>
</comment>
<reference evidence="1" key="1">
    <citation type="submission" date="2022-08" db="EMBL/GenBank/DDBJ databases">
        <title>Genome sequencing of akame (Lates japonicus).</title>
        <authorList>
            <person name="Hashiguchi Y."/>
            <person name="Takahashi H."/>
        </authorList>
    </citation>
    <scope>NUCLEOTIDE SEQUENCE</scope>
    <source>
        <strain evidence="1">Kochi</strain>
    </source>
</reference>